<feature type="compositionally biased region" description="Polar residues" evidence="1">
    <location>
        <begin position="107"/>
        <end position="118"/>
    </location>
</feature>
<protein>
    <submittedName>
        <fullName evidence="2">Uncharacterized protein</fullName>
    </submittedName>
</protein>
<proteinExistence type="predicted"/>
<dbReference type="RefSeq" id="XP_013248955.1">
    <property type="nucleotide sequence ID" value="XM_013393501.1"/>
</dbReference>
<evidence type="ECO:0000313" key="3">
    <source>
        <dbReference type="Proteomes" id="UP000018050"/>
    </source>
</evidence>
<dbReference type="GeneID" id="25270177"/>
<dbReference type="AlphaFoldDB" id="U6GNY2"/>
<evidence type="ECO:0000313" key="2">
    <source>
        <dbReference type="EMBL" id="CDI81277.1"/>
    </source>
</evidence>
<accession>U6GNY2</accession>
<reference evidence="2" key="2">
    <citation type="submission" date="2013-10" db="EMBL/GenBank/DDBJ databases">
        <authorList>
            <person name="Aslett M."/>
        </authorList>
    </citation>
    <scope>NUCLEOTIDE SEQUENCE [LARGE SCALE GENOMIC DNA]</scope>
    <source>
        <strain evidence="2">Houghton</strain>
    </source>
</reference>
<dbReference type="Proteomes" id="UP000018050">
    <property type="component" value="Unassembled WGS sequence"/>
</dbReference>
<keyword evidence="3" id="KW-1185">Reference proteome</keyword>
<organism evidence="2 3">
    <name type="scientific">Eimeria acervulina</name>
    <name type="common">Coccidian parasite</name>
    <dbReference type="NCBI Taxonomy" id="5801"/>
    <lineage>
        <taxon>Eukaryota</taxon>
        <taxon>Sar</taxon>
        <taxon>Alveolata</taxon>
        <taxon>Apicomplexa</taxon>
        <taxon>Conoidasida</taxon>
        <taxon>Coccidia</taxon>
        <taxon>Eucoccidiorida</taxon>
        <taxon>Eimeriorina</taxon>
        <taxon>Eimeriidae</taxon>
        <taxon>Eimeria</taxon>
    </lineage>
</organism>
<dbReference type="EMBL" id="HG671577">
    <property type="protein sequence ID" value="CDI81277.1"/>
    <property type="molecule type" value="Genomic_DNA"/>
</dbReference>
<feature type="region of interest" description="Disordered" evidence="1">
    <location>
        <begin position="97"/>
        <end position="118"/>
    </location>
</feature>
<sequence length="118" mass="12983">MGHSTTTRGSYAGQDHHDILLGMPLATHLQPPVHIIEVCAKEFTEILDLSTPPLAIESSTVGRVEELMLGLVVESPRRMVATYDFHALIAVARARMRRGQEREDPGNNVQQSLPTQAT</sequence>
<dbReference type="VEuPathDB" id="ToxoDB:EAH_00021070"/>
<evidence type="ECO:0000256" key="1">
    <source>
        <dbReference type="SAM" id="MobiDB-lite"/>
    </source>
</evidence>
<reference evidence="2" key="1">
    <citation type="submission" date="2013-10" db="EMBL/GenBank/DDBJ databases">
        <title>Genomic analysis of the causative agents of coccidiosis in chickens.</title>
        <authorList>
            <person name="Reid A.J."/>
            <person name="Blake D."/>
            <person name="Billington K."/>
            <person name="Browne H."/>
            <person name="Dunn M."/>
            <person name="Hung S."/>
            <person name="Kawahara F."/>
            <person name="Miranda-Saavedra D."/>
            <person name="Mourier T."/>
            <person name="Nagra H."/>
            <person name="Otto T.D."/>
            <person name="Rawlings N."/>
            <person name="Sanchez A."/>
            <person name="Sanders M."/>
            <person name="Subramaniam C."/>
            <person name="Tay Y."/>
            <person name="Dear P."/>
            <person name="Doerig C."/>
            <person name="Gruber A."/>
            <person name="Parkinson J."/>
            <person name="Shirley M."/>
            <person name="Wan K.L."/>
            <person name="Berriman M."/>
            <person name="Tomley F."/>
            <person name="Pain A."/>
        </authorList>
    </citation>
    <scope>NUCLEOTIDE SEQUENCE [LARGE SCALE GENOMIC DNA]</scope>
    <source>
        <strain evidence="2">Houghton</strain>
    </source>
</reference>
<name>U6GNY2_EIMAC</name>
<gene>
    <name evidence="2" type="ORF">EAH_00021070</name>
</gene>